<dbReference type="Proteomes" id="UP000050501">
    <property type="component" value="Unassembled WGS sequence"/>
</dbReference>
<protein>
    <submittedName>
        <fullName evidence="1">N-formylglutamate amidohydrolase</fullName>
    </submittedName>
</protein>
<keyword evidence="3" id="KW-1185">Reference proteome</keyword>
<reference evidence="2 3" key="2">
    <citation type="submission" date="2015-07" db="EMBL/GenBank/DDBJ databases">
        <title>Genome sequence of Levilinea saccharolytica DSM 16555.</title>
        <authorList>
            <person name="Hemp J."/>
            <person name="Ward L.M."/>
            <person name="Pace L.A."/>
            <person name="Fischer W.W."/>
        </authorList>
    </citation>
    <scope>NUCLEOTIDE SEQUENCE [LARGE SCALE GENOMIC DNA]</scope>
    <source>
        <strain evidence="2 3">KIBI-1</strain>
    </source>
</reference>
<reference evidence="1" key="1">
    <citation type="journal article" date="2015" name="Genome Announc.">
        <title>Draft Genome Sequences of Anaerolinea thermolimosa IMO-1, Bellilinea caldifistulae GOMI-1, Leptolinea tardivitalis YMTK-2, Levilinea saccharolytica KIBI-1, Longilinea arvoryzae KOME-1, Previously Described as Members of the Class Anaerolineae (Chloroflexi).</title>
        <authorList>
            <person name="Matsuura N."/>
            <person name="Tourlousse M.D."/>
            <person name="Ohashi A."/>
            <person name="Hugenholtz P."/>
            <person name="Sekiguchi Y."/>
        </authorList>
    </citation>
    <scope>NUCLEOTIDE SEQUENCE</scope>
    <source>
        <strain evidence="1">KIBI-1</strain>
    </source>
</reference>
<dbReference type="SUPFAM" id="SSF53187">
    <property type="entry name" value="Zn-dependent exopeptidases"/>
    <property type="match status" value="1"/>
</dbReference>
<evidence type="ECO:0000313" key="3">
    <source>
        <dbReference type="Proteomes" id="UP000050501"/>
    </source>
</evidence>
<evidence type="ECO:0000313" key="2">
    <source>
        <dbReference type="EMBL" id="KPL80956.1"/>
    </source>
</evidence>
<dbReference type="EMBL" id="DF967975">
    <property type="protein sequence ID" value="GAP19256.1"/>
    <property type="molecule type" value="Genomic_DNA"/>
</dbReference>
<proteinExistence type="predicted"/>
<dbReference type="STRING" id="229921.ADN01_10760"/>
<name>A0A0M9U304_9CHLR</name>
<dbReference type="Gene3D" id="3.40.630.40">
    <property type="entry name" value="Zn-dependent exopeptidases"/>
    <property type="match status" value="1"/>
</dbReference>
<dbReference type="EMBL" id="LGCM01000038">
    <property type="protein sequence ID" value="KPL80956.1"/>
    <property type="molecule type" value="Genomic_DNA"/>
</dbReference>
<dbReference type="GO" id="GO:0016787">
    <property type="term" value="F:hydrolase activity"/>
    <property type="evidence" value="ECO:0007669"/>
    <property type="project" value="UniProtKB-KW"/>
</dbReference>
<keyword evidence="1" id="KW-0378">Hydrolase</keyword>
<organism evidence="1">
    <name type="scientific">Levilinea saccharolytica</name>
    <dbReference type="NCBI Taxonomy" id="229921"/>
    <lineage>
        <taxon>Bacteria</taxon>
        <taxon>Bacillati</taxon>
        <taxon>Chloroflexota</taxon>
        <taxon>Anaerolineae</taxon>
        <taxon>Anaerolineales</taxon>
        <taxon>Anaerolineaceae</taxon>
        <taxon>Levilinea</taxon>
    </lineage>
</organism>
<dbReference type="InterPro" id="IPR007709">
    <property type="entry name" value="N-FG_amidohydro"/>
</dbReference>
<gene>
    <name evidence="2" type="ORF">ADN01_10760</name>
    <name evidence="1" type="ORF">LSAC_03157</name>
</gene>
<dbReference type="OrthoDB" id="2962133at2"/>
<sequence>MVYNEIMTRDWYSHLMVLENDVRVDQAAAPGEAEIGYQPGRLPVLLSAPHAARHIRAGQLKHGEPMTAGLARWVAEETGAHVLYLRRRTNGDPNSDFYSPYKQALRAAHTQTPFCFMVDVHGASDRHNFGLALGSMGGQSCARLLPEILAALAEQGFSPRGRGLLRVDLDEKFKGLGSPVRETLTRFAWHELHLPCLQVEIHAQLRDVQAQSELKRTAAALRALVLAAAAAAADCCSKSHGTTLK</sequence>
<dbReference type="Pfam" id="PF05013">
    <property type="entry name" value="FGase"/>
    <property type="match status" value="1"/>
</dbReference>
<evidence type="ECO:0000313" key="1">
    <source>
        <dbReference type="EMBL" id="GAP19256.1"/>
    </source>
</evidence>
<accession>A0A0M9U304</accession>
<dbReference type="AlphaFoldDB" id="A0A0M9U304"/>